<dbReference type="EMBL" id="DXAW01000106">
    <property type="protein sequence ID" value="HIZ86052.1"/>
    <property type="molecule type" value="Genomic_DNA"/>
</dbReference>
<dbReference type="EC" id="2.4.2.3" evidence="1"/>
<dbReference type="InterPro" id="IPR000845">
    <property type="entry name" value="Nucleoside_phosphorylase_d"/>
</dbReference>
<protein>
    <recommendedName>
        <fullName evidence="2">Uridine phosphorylase</fullName>
        <ecNumber evidence="1">2.4.2.3</ecNumber>
    </recommendedName>
</protein>
<evidence type="ECO:0000256" key="3">
    <source>
        <dbReference type="ARBA" id="ARBA00048447"/>
    </source>
</evidence>
<dbReference type="Gene3D" id="3.40.50.1580">
    <property type="entry name" value="Nucleoside phosphorylase domain"/>
    <property type="match status" value="1"/>
</dbReference>
<evidence type="ECO:0000256" key="1">
    <source>
        <dbReference type="ARBA" id="ARBA00011888"/>
    </source>
</evidence>
<name>A0A9D2GPW6_9BACT</name>
<dbReference type="CDD" id="cd00436">
    <property type="entry name" value="UP_TbUP-like"/>
    <property type="match status" value="1"/>
</dbReference>
<dbReference type="GO" id="GO:0004731">
    <property type="term" value="F:purine-nucleoside phosphorylase activity"/>
    <property type="evidence" value="ECO:0007669"/>
    <property type="project" value="TreeGrafter"/>
</dbReference>
<dbReference type="GO" id="GO:0006152">
    <property type="term" value="P:purine nucleoside catabolic process"/>
    <property type="evidence" value="ECO:0007669"/>
    <property type="project" value="TreeGrafter"/>
</dbReference>
<accession>A0A9D2GPW6</accession>
<sequence length="290" mass="32342">MEKIGASELIINSDGSVFHLHIRPEHLADKVILVGDPDRVDMIAGYFSEKESSSFSREFHSVTGKYKGTRMTVLSTGIGCDNIDIVMTELDALANVDFTTREIREQKRSLTVLRIGTCGIIQPDIPIGSYIFSKVSVGFDGLLNWYGDRDQVADMAMEEAFLNHVDWNRYLPVPYFVRASDRLASLFADCTVQGMTVSAPGFYGPQCRVVRLPIVMPDLLDRLESFSYQGLRILNFEMEGSAIASLARKLGHEAATVCLGIAQRYAKDADADYKPLMRRLVELSLDKLAE</sequence>
<evidence type="ECO:0000259" key="4">
    <source>
        <dbReference type="Pfam" id="PF01048"/>
    </source>
</evidence>
<dbReference type="GO" id="GO:0005829">
    <property type="term" value="C:cytosol"/>
    <property type="evidence" value="ECO:0007669"/>
    <property type="project" value="TreeGrafter"/>
</dbReference>
<dbReference type="Pfam" id="PF01048">
    <property type="entry name" value="PNP_UDP_1"/>
    <property type="match status" value="1"/>
</dbReference>
<evidence type="ECO:0000256" key="2">
    <source>
        <dbReference type="ARBA" id="ARBA00021980"/>
    </source>
</evidence>
<dbReference type="SUPFAM" id="SSF53167">
    <property type="entry name" value="Purine and uridine phosphorylases"/>
    <property type="match status" value="1"/>
</dbReference>
<gene>
    <name evidence="5" type="ORF">IAC04_06140</name>
</gene>
<dbReference type="Proteomes" id="UP000824115">
    <property type="component" value="Unassembled WGS sequence"/>
</dbReference>
<reference evidence="5" key="1">
    <citation type="journal article" date="2021" name="PeerJ">
        <title>Extensive microbial diversity within the chicken gut microbiome revealed by metagenomics and culture.</title>
        <authorList>
            <person name="Gilroy R."/>
            <person name="Ravi A."/>
            <person name="Getino M."/>
            <person name="Pursley I."/>
            <person name="Horton D.L."/>
            <person name="Alikhan N.F."/>
            <person name="Baker D."/>
            <person name="Gharbi K."/>
            <person name="Hall N."/>
            <person name="Watson M."/>
            <person name="Adriaenssens E.M."/>
            <person name="Foster-Nyarko E."/>
            <person name="Jarju S."/>
            <person name="Secka A."/>
            <person name="Antonio M."/>
            <person name="Oren A."/>
            <person name="Chaudhuri R.R."/>
            <person name="La Ragione R."/>
            <person name="Hildebrand F."/>
            <person name="Pallen M.J."/>
        </authorList>
    </citation>
    <scope>NUCLEOTIDE SEQUENCE</scope>
    <source>
        <strain evidence="5">Gambia16-554</strain>
    </source>
</reference>
<dbReference type="GO" id="GO:0004850">
    <property type="term" value="F:uridine phosphorylase activity"/>
    <property type="evidence" value="ECO:0007669"/>
    <property type="project" value="UniProtKB-EC"/>
</dbReference>
<comment type="catalytic activity">
    <reaction evidence="3">
        <text>uridine + phosphate = alpha-D-ribose 1-phosphate + uracil</text>
        <dbReference type="Rhea" id="RHEA:24388"/>
        <dbReference type="ChEBI" id="CHEBI:16704"/>
        <dbReference type="ChEBI" id="CHEBI:17568"/>
        <dbReference type="ChEBI" id="CHEBI:43474"/>
        <dbReference type="ChEBI" id="CHEBI:57720"/>
        <dbReference type="EC" id="2.4.2.3"/>
    </reaction>
</comment>
<dbReference type="AlphaFoldDB" id="A0A9D2GPW6"/>
<comment type="caution">
    <text evidence="5">The sequence shown here is derived from an EMBL/GenBank/DDBJ whole genome shotgun (WGS) entry which is preliminary data.</text>
</comment>
<organism evidence="5 6">
    <name type="scientific">Candidatus Coprenecus stercoravium</name>
    <dbReference type="NCBI Taxonomy" id="2840735"/>
    <lineage>
        <taxon>Bacteria</taxon>
        <taxon>Pseudomonadati</taxon>
        <taxon>Bacteroidota</taxon>
        <taxon>Bacteroidia</taxon>
        <taxon>Bacteroidales</taxon>
        <taxon>Rikenellaceae</taxon>
        <taxon>Rikenellaceae incertae sedis</taxon>
        <taxon>Candidatus Coprenecus</taxon>
    </lineage>
</organism>
<dbReference type="InterPro" id="IPR035994">
    <property type="entry name" value="Nucleoside_phosphorylase_sf"/>
</dbReference>
<proteinExistence type="predicted"/>
<reference evidence="5" key="2">
    <citation type="submission" date="2021-04" db="EMBL/GenBank/DDBJ databases">
        <authorList>
            <person name="Gilroy R."/>
        </authorList>
    </citation>
    <scope>NUCLEOTIDE SEQUENCE</scope>
    <source>
        <strain evidence="5">Gambia16-554</strain>
    </source>
</reference>
<dbReference type="PANTHER" id="PTHR43691">
    <property type="entry name" value="URIDINE PHOSPHORYLASE"/>
    <property type="match status" value="1"/>
</dbReference>
<evidence type="ECO:0000313" key="5">
    <source>
        <dbReference type="EMBL" id="HIZ86052.1"/>
    </source>
</evidence>
<evidence type="ECO:0000313" key="6">
    <source>
        <dbReference type="Proteomes" id="UP000824115"/>
    </source>
</evidence>
<feature type="domain" description="Nucleoside phosphorylase" evidence="4">
    <location>
        <begin position="31"/>
        <end position="270"/>
    </location>
</feature>
<dbReference type="PANTHER" id="PTHR43691:SF11">
    <property type="entry name" value="FI09636P-RELATED"/>
    <property type="match status" value="1"/>
</dbReference>